<feature type="domain" description="YopX protein" evidence="1">
    <location>
        <begin position="49"/>
        <end position="135"/>
    </location>
</feature>
<accession>A0A412CGN5</accession>
<dbReference type="InterPro" id="IPR019096">
    <property type="entry name" value="YopX_protein"/>
</dbReference>
<dbReference type="SUPFAM" id="SSF159006">
    <property type="entry name" value="YopX-like"/>
    <property type="match status" value="1"/>
</dbReference>
<evidence type="ECO:0000259" key="1">
    <source>
        <dbReference type="Pfam" id="PF09643"/>
    </source>
</evidence>
<organism evidence="2 3">
    <name type="scientific">Megamonas rupellensis</name>
    <dbReference type="NCBI Taxonomy" id="491921"/>
    <lineage>
        <taxon>Bacteria</taxon>
        <taxon>Bacillati</taxon>
        <taxon>Bacillota</taxon>
        <taxon>Negativicutes</taxon>
        <taxon>Selenomonadales</taxon>
        <taxon>Selenomonadaceae</taxon>
        <taxon>Megamonas</taxon>
    </lineage>
</organism>
<name>A0A412CGN5_9FIRM</name>
<dbReference type="InterPro" id="IPR023385">
    <property type="entry name" value="YopX-like_C"/>
</dbReference>
<dbReference type="EMBL" id="QRTP01000004">
    <property type="protein sequence ID" value="RGQ85540.1"/>
    <property type="molecule type" value="Genomic_DNA"/>
</dbReference>
<comment type="caution">
    <text evidence="2">The sequence shown here is derived from an EMBL/GenBank/DDBJ whole genome shotgun (WGS) entry which is preliminary data.</text>
</comment>
<dbReference type="Pfam" id="PF09643">
    <property type="entry name" value="YopX"/>
    <property type="match status" value="1"/>
</dbReference>
<dbReference type="Gene3D" id="2.30.30.290">
    <property type="entry name" value="YopX-like domains"/>
    <property type="match status" value="1"/>
</dbReference>
<reference evidence="2 3" key="1">
    <citation type="submission" date="2018-08" db="EMBL/GenBank/DDBJ databases">
        <title>A genome reference for cultivated species of the human gut microbiota.</title>
        <authorList>
            <person name="Zou Y."/>
            <person name="Xue W."/>
            <person name="Luo G."/>
        </authorList>
    </citation>
    <scope>NUCLEOTIDE SEQUENCE [LARGE SCALE GENOMIC DNA]</scope>
    <source>
        <strain evidence="2 3">AF27-12</strain>
    </source>
</reference>
<evidence type="ECO:0000313" key="3">
    <source>
        <dbReference type="Proteomes" id="UP000286147"/>
    </source>
</evidence>
<proteinExistence type="predicted"/>
<sequence length="136" mass="15884">MLRMREFKFRGKIIDHRTRFLKTLGYKVGDWIYGENISVEHDDIDPNKIHVFICGIRVYPDTVGQCIGLEDYSDKYKAYEGDIVQDLDDGTLGIIYWDKKEAGFMIEIENFAVPAQDISYYQVIGNKFDNPELMEN</sequence>
<protein>
    <recommendedName>
        <fullName evidence="1">YopX protein domain-containing protein</fullName>
    </recommendedName>
</protein>
<dbReference type="AlphaFoldDB" id="A0A412CGN5"/>
<evidence type="ECO:0000313" key="2">
    <source>
        <dbReference type="EMBL" id="RGQ85540.1"/>
    </source>
</evidence>
<dbReference type="Proteomes" id="UP000286147">
    <property type="component" value="Unassembled WGS sequence"/>
</dbReference>
<gene>
    <name evidence="2" type="ORF">DWY77_02730</name>
</gene>